<dbReference type="AlphaFoldDB" id="A0A370LA09"/>
<evidence type="ECO:0000313" key="7">
    <source>
        <dbReference type="Proteomes" id="UP000255207"/>
    </source>
</evidence>
<dbReference type="EMBL" id="QQTP01000003">
    <property type="protein sequence ID" value="RDJ26812.1"/>
    <property type="molecule type" value="Genomic_DNA"/>
</dbReference>
<dbReference type="PROSITE" id="PS51077">
    <property type="entry name" value="HTH_ICLR"/>
    <property type="match status" value="1"/>
</dbReference>
<keyword evidence="2" id="KW-0238">DNA-binding</keyword>
<evidence type="ECO:0000313" key="6">
    <source>
        <dbReference type="EMBL" id="RDJ26812.1"/>
    </source>
</evidence>
<dbReference type="InterPro" id="IPR050707">
    <property type="entry name" value="HTH_MetabolicPath_Reg"/>
</dbReference>
<dbReference type="InterPro" id="IPR029016">
    <property type="entry name" value="GAF-like_dom_sf"/>
</dbReference>
<comment type="caution">
    <text evidence="6">The sequence shown here is derived from an EMBL/GenBank/DDBJ whole genome shotgun (WGS) entry which is preliminary data.</text>
</comment>
<evidence type="ECO:0000256" key="3">
    <source>
        <dbReference type="ARBA" id="ARBA00023163"/>
    </source>
</evidence>
<keyword evidence="3" id="KW-0804">Transcription</keyword>
<dbReference type="SMART" id="SM00346">
    <property type="entry name" value="HTH_ICLR"/>
    <property type="match status" value="1"/>
</dbReference>
<evidence type="ECO:0000259" key="4">
    <source>
        <dbReference type="PROSITE" id="PS51077"/>
    </source>
</evidence>
<dbReference type="Pfam" id="PF01614">
    <property type="entry name" value="IclR_C"/>
    <property type="match status" value="1"/>
</dbReference>
<dbReference type="SUPFAM" id="SSF55781">
    <property type="entry name" value="GAF domain-like"/>
    <property type="match status" value="1"/>
</dbReference>
<dbReference type="SUPFAM" id="SSF46785">
    <property type="entry name" value="Winged helix' DNA-binding domain"/>
    <property type="match status" value="1"/>
</dbReference>
<feature type="domain" description="IclR-ED" evidence="5">
    <location>
        <begin position="65"/>
        <end position="253"/>
    </location>
</feature>
<proteinExistence type="predicted"/>
<gene>
    <name evidence="6" type="ORF">DWE98_08145</name>
</gene>
<dbReference type="PANTHER" id="PTHR30136">
    <property type="entry name" value="HELIX-TURN-HELIX TRANSCRIPTIONAL REGULATOR, ICLR FAMILY"/>
    <property type="match status" value="1"/>
</dbReference>
<dbReference type="GO" id="GO:0003700">
    <property type="term" value="F:DNA-binding transcription factor activity"/>
    <property type="evidence" value="ECO:0007669"/>
    <property type="project" value="TreeGrafter"/>
</dbReference>
<dbReference type="Pfam" id="PF09339">
    <property type="entry name" value="HTH_IclR"/>
    <property type="match status" value="1"/>
</dbReference>
<name>A0A370LA09_9HYPH</name>
<evidence type="ECO:0000256" key="2">
    <source>
        <dbReference type="ARBA" id="ARBA00023125"/>
    </source>
</evidence>
<reference evidence="7" key="1">
    <citation type="submission" date="2018-07" db="EMBL/GenBank/DDBJ databases">
        <authorList>
            <person name="Safronova V.I."/>
            <person name="Chirak E.R."/>
            <person name="Sazanova A.L."/>
        </authorList>
    </citation>
    <scope>NUCLEOTIDE SEQUENCE [LARGE SCALE GENOMIC DNA]</scope>
    <source>
        <strain evidence="7">RCAM04685</strain>
    </source>
</reference>
<dbReference type="PANTHER" id="PTHR30136:SF35">
    <property type="entry name" value="HTH-TYPE TRANSCRIPTIONAL REGULATOR RV1719"/>
    <property type="match status" value="1"/>
</dbReference>
<organism evidence="6 7">
    <name type="scientific">Bosea caraganae</name>
    <dbReference type="NCBI Taxonomy" id="2763117"/>
    <lineage>
        <taxon>Bacteria</taxon>
        <taxon>Pseudomonadati</taxon>
        <taxon>Pseudomonadota</taxon>
        <taxon>Alphaproteobacteria</taxon>
        <taxon>Hyphomicrobiales</taxon>
        <taxon>Boseaceae</taxon>
        <taxon>Bosea</taxon>
    </lineage>
</organism>
<dbReference type="Gene3D" id="1.10.10.10">
    <property type="entry name" value="Winged helix-like DNA-binding domain superfamily/Winged helix DNA-binding domain"/>
    <property type="match status" value="1"/>
</dbReference>
<accession>A0A370LA09</accession>
<keyword evidence="7" id="KW-1185">Reference proteome</keyword>
<evidence type="ECO:0000256" key="1">
    <source>
        <dbReference type="ARBA" id="ARBA00023015"/>
    </source>
</evidence>
<sequence>MRSAIDRIFDLIEAIASRPDGVALNELAQMSNLSKPTAHRLLSDMIDRGLVRQAGPNGVYSLTLEIALLGFRHLANVGFLDICQPELDKLAADAGELVRLSWLDGDRLVIVAESQGAKPGLRFDANLGRPVVLHTMAVGKIFLTRMPREQAMRLVREQGLLGKPASGPNAIQTESELELDLSRSEKQGFALAYDEGDLGTAAIAVPIVEQATGRFLGAVAIVAPTARWTKARLSEFAPALHATAAAIVGKAAIAPYCRRTEGSVGRTSRL</sequence>
<dbReference type="InterPro" id="IPR036390">
    <property type="entry name" value="WH_DNA-bd_sf"/>
</dbReference>
<dbReference type="InterPro" id="IPR036388">
    <property type="entry name" value="WH-like_DNA-bd_sf"/>
</dbReference>
<dbReference type="OrthoDB" id="6057486at2"/>
<dbReference type="InterPro" id="IPR005471">
    <property type="entry name" value="Tscrpt_reg_IclR_N"/>
</dbReference>
<dbReference type="PROSITE" id="PS51078">
    <property type="entry name" value="ICLR_ED"/>
    <property type="match status" value="1"/>
</dbReference>
<dbReference type="GO" id="GO:0045892">
    <property type="term" value="P:negative regulation of DNA-templated transcription"/>
    <property type="evidence" value="ECO:0007669"/>
    <property type="project" value="TreeGrafter"/>
</dbReference>
<dbReference type="GO" id="GO:0003677">
    <property type="term" value="F:DNA binding"/>
    <property type="evidence" value="ECO:0007669"/>
    <property type="project" value="UniProtKB-KW"/>
</dbReference>
<evidence type="ECO:0000259" key="5">
    <source>
        <dbReference type="PROSITE" id="PS51078"/>
    </source>
</evidence>
<dbReference type="InterPro" id="IPR014757">
    <property type="entry name" value="Tscrpt_reg_IclR_C"/>
</dbReference>
<feature type="domain" description="HTH iclR-type" evidence="4">
    <location>
        <begin position="2"/>
        <end position="64"/>
    </location>
</feature>
<dbReference type="RefSeq" id="WP_114828694.1">
    <property type="nucleotide sequence ID" value="NZ_QQTO01000001.1"/>
</dbReference>
<dbReference type="Proteomes" id="UP000255207">
    <property type="component" value="Unassembled WGS sequence"/>
</dbReference>
<dbReference type="Gene3D" id="3.30.450.40">
    <property type="match status" value="1"/>
</dbReference>
<protein>
    <submittedName>
        <fullName evidence="6">IclR family transcriptional regulator</fullName>
    </submittedName>
</protein>
<keyword evidence="1" id="KW-0805">Transcription regulation</keyword>